<organism evidence="16">
    <name type="scientific">Chitinibacter mangrovi</name>
    <dbReference type="NCBI Taxonomy" id="3153927"/>
    <lineage>
        <taxon>Bacteria</taxon>
        <taxon>Pseudomonadati</taxon>
        <taxon>Pseudomonadota</taxon>
        <taxon>Betaproteobacteria</taxon>
        <taxon>Neisseriales</taxon>
        <taxon>Chitinibacteraceae</taxon>
        <taxon>Chitinibacter</taxon>
    </lineage>
</organism>
<feature type="transmembrane region" description="Helical" evidence="14">
    <location>
        <begin position="526"/>
        <end position="552"/>
    </location>
</feature>
<sequence>MSVPVIELCGVTREFPAGEQTVRILDDIQLRIDAGEMVAIIGQSGSGKSTLMNILGGLDSPSAGSYRFNGREVGELNADELAALRRDHFGFIFQRYHLLGAMSALDNVAIPAIYAGMPVAQRQQRAAMLLQRLGLGERLQYRPRQLSGGQQQRVSIARALMNGGEVILADEPTGALDSRSGADVLQILKELHQQGHTVILVTHDAKVAAQADRIIEIRDGKIIADQPNPVRDEVRLPADSPAPPPQDTTPQALLGRWREALAMAFRALLANRMRSLLTMLGIIIGISSVVSIVALGDGMEESVLKNFASLGVNNLDILPGTDISDDKAQSVTSLREGDLALIMTEPYVQAVTPITSQGMRTRFRSVDVATTIHGVAPAFFSLRNQAMQQGTVFSDDDVRRQSQVAVIGAETQKKLFGEGSSGIGEVILLGNMPVQVIGVAEEKSMGFGSSGMLEVWVPYTTAASRMFGQQHFSRITVQIKADAPLKAAENALMARMAQWHGKQDVYSRNMQDMMESFQSSANSIKLFLMLIGVISLVVGGIGVMNIMLVSVTERTHEIGIRMAVGARQADIRIQFLIEAIVVCLLGAAIGVALSALLGWVVNMLVKDFQMMFSLGSITTAVLCASVVGVVFGFLPARRAAQLAPIEALSRE</sequence>
<dbReference type="AlphaFoldDB" id="A0AAU7F5N7"/>
<dbReference type="Pfam" id="PF02687">
    <property type="entry name" value="FtsX"/>
    <property type="match status" value="1"/>
</dbReference>
<dbReference type="InterPro" id="IPR003439">
    <property type="entry name" value="ABC_transporter-like_ATP-bd"/>
</dbReference>
<dbReference type="InterPro" id="IPR025857">
    <property type="entry name" value="MacB_PCD"/>
</dbReference>
<feature type="region of interest" description="Disordered" evidence="13">
    <location>
        <begin position="228"/>
        <end position="250"/>
    </location>
</feature>
<evidence type="ECO:0000256" key="3">
    <source>
        <dbReference type="ARBA" id="ARBA00022475"/>
    </source>
</evidence>
<evidence type="ECO:0000259" key="15">
    <source>
        <dbReference type="PROSITE" id="PS50893"/>
    </source>
</evidence>
<dbReference type="SUPFAM" id="SSF52540">
    <property type="entry name" value="P-loop containing nucleoside triphosphate hydrolases"/>
    <property type="match status" value="1"/>
</dbReference>
<dbReference type="EMBL" id="CP157355">
    <property type="protein sequence ID" value="XBL99450.1"/>
    <property type="molecule type" value="Genomic_DNA"/>
</dbReference>
<dbReference type="InterPro" id="IPR003838">
    <property type="entry name" value="ABC3_permease_C"/>
</dbReference>
<dbReference type="InterPro" id="IPR017911">
    <property type="entry name" value="MacB-like_ATP-bd"/>
</dbReference>
<dbReference type="GO" id="GO:0016887">
    <property type="term" value="F:ATP hydrolysis activity"/>
    <property type="evidence" value="ECO:0007669"/>
    <property type="project" value="InterPro"/>
</dbReference>
<evidence type="ECO:0000256" key="11">
    <source>
        <dbReference type="ARBA" id="ARBA00023251"/>
    </source>
</evidence>
<dbReference type="Pfam" id="PF00005">
    <property type="entry name" value="ABC_tran"/>
    <property type="match status" value="1"/>
</dbReference>
<dbReference type="GO" id="GO:0098796">
    <property type="term" value="C:membrane protein complex"/>
    <property type="evidence" value="ECO:0007669"/>
    <property type="project" value="UniProtKB-ARBA"/>
</dbReference>
<dbReference type="CDD" id="cd03255">
    <property type="entry name" value="ABC_MJ0796_LolCDE_FtsE"/>
    <property type="match status" value="1"/>
</dbReference>
<dbReference type="PANTHER" id="PTHR30572:SF7">
    <property type="entry name" value="MACROLIDE EXPORT ATP-BINDING_PERMEASE PROTEIN MACB"/>
    <property type="match status" value="1"/>
</dbReference>
<dbReference type="GO" id="GO:0005524">
    <property type="term" value="F:ATP binding"/>
    <property type="evidence" value="ECO:0007669"/>
    <property type="project" value="UniProtKB-KW"/>
</dbReference>
<evidence type="ECO:0000256" key="1">
    <source>
        <dbReference type="ARBA" id="ARBA00004429"/>
    </source>
</evidence>
<dbReference type="PANTHER" id="PTHR30572">
    <property type="entry name" value="MEMBRANE COMPONENT OF TRANSPORTER-RELATED"/>
    <property type="match status" value="1"/>
</dbReference>
<dbReference type="KEGG" id="cmav:ABHF33_10240"/>
<dbReference type="Pfam" id="PF12704">
    <property type="entry name" value="MacB_PCD"/>
    <property type="match status" value="1"/>
</dbReference>
<dbReference type="PROSITE" id="PS00211">
    <property type="entry name" value="ABC_TRANSPORTER_1"/>
    <property type="match status" value="1"/>
</dbReference>
<evidence type="ECO:0000256" key="4">
    <source>
        <dbReference type="ARBA" id="ARBA00022519"/>
    </source>
</evidence>
<evidence type="ECO:0000256" key="2">
    <source>
        <dbReference type="ARBA" id="ARBA00022448"/>
    </source>
</evidence>
<comment type="similarity">
    <text evidence="12">Belongs to the ABC transporter superfamily. Macrolide exporter (TC 3.A.1.122) family.</text>
</comment>
<evidence type="ECO:0000256" key="12">
    <source>
        <dbReference type="ARBA" id="ARBA00038388"/>
    </source>
</evidence>
<comment type="subcellular location">
    <subcellularLocation>
        <location evidence="1">Cell inner membrane</location>
        <topology evidence="1">Multi-pass membrane protein</topology>
    </subcellularLocation>
</comment>
<dbReference type="GO" id="GO:0046677">
    <property type="term" value="P:response to antibiotic"/>
    <property type="evidence" value="ECO:0007669"/>
    <property type="project" value="UniProtKB-KW"/>
</dbReference>
<keyword evidence="5 14" id="KW-0812">Transmembrane</keyword>
<name>A0AAU7F5N7_9NEIS</name>
<proteinExistence type="inferred from homology"/>
<keyword evidence="4" id="KW-0997">Cell inner membrane</keyword>
<dbReference type="PROSITE" id="PS50893">
    <property type="entry name" value="ABC_TRANSPORTER_2"/>
    <property type="match status" value="1"/>
</dbReference>
<evidence type="ECO:0000256" key="5">
    <source>
        <dbReference type="ARBA" id="ARBA00022692"/>
    </source>
</evidence>
<evidence type="ECO:0000256" key="10">
    <source>
        <dbReference type="ARBA" id="ARBA00023136"/>
    </source>
</evidence>
<dbReference type="InterPro" id="IPR003593">
    <property type="entry name" value="AAA+_ATPase"/>
</dbReference>
<evidence type="ECO:0000256" key="6">
    <source>
        <dbReference type="ARBA" id="ARBA00022741"/>
    </source>
</evidence>
<keyword evidence="8" id="KW-1278">Translocase</keyword>
<gene>
    <name evidence="16" type="ORF">ABHF33_10240</name>
</gene>
<keyword evidence="7" id="KW-0067">ATP-binding</keyword>
<feature type="domain" description="ABC transporter" evidence="15">
    <location>
        <begin position="6"/>
        <end position="244"/>
    </location>
</feature>
<reference evidence="16" key="1">
    <citation type="submission" date="2024-05" db="EMBL/GenBank/DDBJ databases">
        <authorList>
            <person name="Yang L."/>
            <person name="Pan L."/>
        </authorList>
    </citation>
    <scope>NUCLEOTIDE SEQUENCE</scope>
    <source>
        <strain evidence="16">FCG-7</strain>
    </source>
</reference>
<keyword evidence="6" id="KW-0547">Nucleotide-binding</keyword>
<evidence type="ECO:0000256" key="14">
    <source>
        <dbReference type="SAM" id="Phobius"/>
    </source>
</evidence>
<dbReference type="InterPro" id="IPR017871">
    <property type="entry name" value="ABC_transporter-like_CS"/>
</dbReference>
<evidence type="ECO:0000256" key="7">
    <source>
        <dbReference type="ARBA" id="ARBA00022840"/>
    </source>
</evidence>
<accession>A0AAU7F5N7</accession>
<keyword evidence="9 14" id="KW-1133">Transmembrane helix</keyword>
<dbReference type="InterPro" id="IPR050250">
    <property type="entry name" value="Macrolide_Exporter_MacB"/>
</dbReference>
<keyword evidence="11" id="KW-0046">Antibiotic resistance</keyword>
<feature type="transmembrane region" description="Helical" evidence="14">
    <location>
        <begin position="612"/>
        <end position="634"/>
    </location>
</feature>
<dbReference type="FunFam" id="3.40.50.300:FF:000032">
    <property type="entry name" value="Export ABC transporter ATP-binding protein"/>
    <property type="match status" value="1"/>
</dbReference>
<keyword evidence="3" id="KW-1003">Cell membrane</keyword>
<evidence type="ECO:0000256" key="9">
    <source>
        <dbReference type="ARBA" id="ARBA00022989"/>
    </source>
</evidence>
<dbReference type="GO" id="GO:0022857">
    <property type="term" value="F:transmembrane transporter activity"/>
    <property type="evidence" value="ECO:0007669"/>
    <property type="project" value="TreeGrafter"/>
</dbReference>
<evidence type="ECO:0000256" key="13">
    <source>
        <dbReference type="SAM" id="MobiDB-lite"/>
    </source>
</evidence>
<keyword evidence="10 14" id="KW-0472">Membrane</keyword>
<keyword evidence="2" id="KW-0813">Transport</keyword>
<dbReference type="GO" id="GO:0005886">
    <property type="term" value="C:plasma membrane"/>
    <property type="evidence" value="ECO:0007669"/>
    <property type="project" value="UniProtKB-SubCell"/>
</dbReference>
<evidence type="ECO:0000313" key="16">
    <source>
        <dbReference type="EMBL" id="XBL99450.1"/>
    </source>
</evidence>
<feature type="transmembrane region" description="Helical" evidence="14">
    <location>
        <begin position="573"/>
        <end position="600"/>
    </location>
</feature>
<dbReference type="RefSeq" id="WP_348943874.1">
    <property type="nucleotide sequence ID" value="NZ_CP157355.1"/>
</dbReference>
<dbReference type="Gene3D" id="3.40.50.300">
    <property type="entry name" value="P-loop containing nucleotide triphosphate hydrolases"/>
    <property type="match status" value="1"/>
</dbReference>
<evidence type="ECO:0000256" key="8">
    <source>
        <dbReference type="ARBA" id="ARBA00022967"/>
    </source>
</evidence>
<dbReference type="InterPro" id="IPR027417">
    <property type="entry name" value="P-loop_NTPase"/>
</dbReference>
<protein>
    <submittedName>
        <fullName evidence="16">MacB family efflux pump subunit</fullName>
    </submittedName>
</protein>
<dbReference type="SMART" id="SM00382">
    <property type="entry name" value="AAA"/>
    <property type="match status" value="1"/>
</dbReference>